<name>U6L441_EIMTE</name>
<dbReference type="VEuPathDB" id="ToxoDB:ETH_00013500"/>
<proteinExistence type="predicted"/>
<sequence>MAEAVHYELSPSLTNNRDSGLLPQATRPISGLPAVGYSTALKLLVYSAIVLLVTLCARRQLHHLSKNGCRTGDSDLGGDISPPSQDSDEDRPSGDLKFDDGQTSPDAHDEYRPQSDAASTQAPGTGAAEEGVSSSWEDEAPGDAAAAAPEAAADDEDDDSNSNCGQLVYDVVRSDQESTMESAESTGVEPHDAQAAAGEVAEKHKLERQGRARWMGPLAGLLETAGNKISRIAAKSDVTANPAAGELAGETAASSSKASQPQEGGRFTSKLAFGDSNSPHYRDLGKPYDFPNLKALNYTELRQELLKFAESMGNLCSPHSEPFRATVKADCEICGVGTVTFHIELVEEDMKNQGALSKLRGRLFSDNPFSKRFAERFARDLLALVEELSLEVSEHAQRTEMPNDSTHVYSTVMEKPAAAACTGKVSLKIFGVKAN</sequence>
<organism evidence="2 3">
    <name type="scientific">Eimeria tenella</name>
    <name type="common">Coccidian parasite</name>
    <dbReference type="NCBI Taxonomy" id="5802"/>
    <lineage>
        <taxon>Eukaryota</taxon>
        <taxon>Sar</taxon>
        <taxon>Alveolata</taxon>
        <taxon>Apicomplexa</taxon>
        <taxon>Conoidasida</taxon>
        <taxon>Coccidia</taxon>
        <taxon>Eucoccidiorida</taxon>
        <taxon>Eimeriorina</taxon>
        <taxon>Eimeriidae</taxon>
        <taxon>Eimeria</taxon>
    </lineage>
</organism>
<evidence type="ECO:0000313" key="3">
    <source>
        <dbReference type="Proteomes" id="UP000030747"/>
    </source>
</evidence>
<protein>
    <submittedName>
        <fullName evidence="2">Uncharacterized protein</fullName>
    </submittedName>
</protein>
<feature type="region of interest" description="Disordered" evidence="1">
    <location>
        <begin position="247"/>
        <end position="274"/>
    </location>
</feature>
<accession>U6L441</accession>
<gene>
    <name evidence="2" type="ORF">ETH_00013500</name>
</gene>
<feature type="compositionally biased region" description="Polar residues" evidence="1">
    <location>
        <begin position="252"/>
        <end position="262"/>
    </location>
</feature>
<evidence type="ECO:0000256" key="1">
    <source>
        <dbReference type="SAM" id="MobiDB-lite"/>
    </source>
</evidence>
<dbReference type="RefSeq" id="XP_013234144.1">
    <property type="nucleotide sequence ID" value="XM_013378690.1"/>
</dbReference>
<keyword evidence="3" id="KW-1185">Reference proteome</keyword>
<reference evidence="2" key="1">
    <citation type="submission" date="2013-10" db="EMBL/GenBank/DDBJ databases">
        <title>Genomic analysis of the causative agents of coccidiosis in chickens.</title>
        <authorList>
            <person name="Reid A.J."/>
            <person name="Blake D."/>
            <person name="Billington K."/>
            <person name="Browne H."/>
            <person name="Dunn M."/>
            <person name="Hung S."/>
            <person name="Kawahara F."/>
            <person name="Miranda-Saavedra D."/>
            <person name="Mourier T."/>
            <person name="Nagra H."/>
            <person name="Otto T.D."/>
            <person name="Rawlings N."/>
            <person name="Sanchez A."/>
            <person name="Sanders M."/>
            <person name="Subramaniam C."/>
            <person name="Tay Y."/>
            <person name="Dear P."/>
            <person name="Doerig C."/>
            <person name="Gruber A."/>
            <person name="Parkinson J."/>
            <person name="Shirley M."/>
            <person name="Wan K.L."/>
            <person name="Berriman M."/>
            <person name="Tomley F."/>
            <person name="Pain A."/>
        </authorList>
    </citation>
    <scope>NUCLEOTIDE SEQUENCE [LARGE SCALE GENOMIC DNA]</scope>
    <source>
        <strain evidence="2">Houghton</strain>
    </source>
</reference>
<feature type="region of interest" description="Disordered" evidence="1">
    <location>
        <begin position="66"/>
        <end position="211"/>
    </location>
</feature>
<feature type="compositionally biased region" description="Low complexity" evidence="1">
    <location>
        <begin position="142"/>
        <end position="151"/>
    </location>
</feature>
<feature type="compositionally biased region" description="Basic and acidic residues" evidence="1">
    <location>
        <begin position="200"/>
        <end position="210"/>
    </location>
</feature>
<feature type="compositionally biased region" description="Basic and acidic residues" evidence="1">
    <location>
        <begin position="90"/>
        <end position="113"/>
    </location>
</feature>
<dbReference type="AlphaFoldDB" id="U6L441"/>
<dbReference type="VEuPathDB" id="ToxoDB:ETH2_1517200"/>
<dbReference type="GeneID" id="25251864"/>
<dbReference type="EMBL" id="HG675764">
    <property type="protein sequence ID" value="CDJ43394.1"/>
    <property type="molecule type" value="Genomic_DNA"/>
</dbReference>
<dbReference type="OrthoDB" id="352248at2759"/>
<dbReference type="Proteomes" id="UP000030747">
    <property type="component" value="Unassembled WGS sequence"/>
</dbReference>
<evidence type="ECO:0000313" key="2">
    <source>
        <dbReference type="EMBL" id="CDJ43394.1"/>
    </source>
</evidence>
<reference evidence="2" key="2">
    <citation type="submission" date="2013-10" db="EMBL/GenBank/DDBJ databases">
        <authorList>
            <person name="Aslett M."/>
        </authorList>
    </citation>
    <scope>NUCLEOTIDE SEQUENCE [LARGE SCALE GENOMIC DNA]</scope>
    <source>
        <strain evidence="2">Houghton</strain>
    </source>
</reference>